<comment type="caution">
    <text evidence="1">The sequence shown here is derived from an EMBL/GenBank/DDBJ whole genome shotgun (WGS) entry which is preliminary data.</text>
</comment>
<evidence type="ECO:0000313" key="2">
    <source>
        <dbReference type="Proteomes" id="UP000605201"/>
    </source>
</evidence>
<gene>
    <name evidence="1" type="ORF">H8D96_03320</name>
</gene>
<organism evidence="1 2">
    <name type="scientific">Candidatus Desulfatibia vada</name>
    <dbReference type="NCBI Taxonomy" id="2841696"/>
    <lineage>
        <taxon>Bacteria</taxon>
        <taxon>Pseudomonadati</taxon>
        <taxon>Thermodesulfobacteriota</taxon>
        <taxon>Desulfobacteria</taxon>
        <taxon>Desulfobacterales</taxon>
        <taxon>Desulfobacterales incertae sedis</taxon>
        <taxon>Candidatus Desulfatibia</taxon>
    </lineage>
</organism>
<dbReference type="InterPro" id="IPR019271">
    <property type="entry name" value="DUF2284_metal-binding"/>
</dbReference>
<reference evidence="1 2" key="1">
    <citation type="submission" date="2020-08" db="EMBL/GenBank/DDBJ databases">
        <title>Bridging the membrane lipid divide: bacteria of the FCB group superphylum have the potential to synthesize archaeal ether lipids.</title>
        <authorList>
            <person name="Villanueva L."/>
            <person name="Von Meijenfeldt F.A.B."/>
            <person name="Westbye A.B."/>
            <person name="Yadav S."/>
            <person name="Hopmans E.C."/>
            <person name="Dutilh B.E."/>
            <person name="Sinninghe Damste J.S."/>
        </authorList>
    </citation>
    <scope>NUCLEOTIDE SEQUENCE [LARGE SCALE GENOMIC DNA]</scope>
    <source>
        <strain evidence="1">NIOZ-UU17</strain>
    </source>
</reference>
<evidence type="ECO:0008006" key="3">
    <source>
        <dbReference type="Google" id="ProtNLM"/>
    </source>
</evidence>
<accession>A0A8J6NW58</accession>
<name>A0A8J6NW58_9BACT</name>
<dbReference type="AlphaFoldDB" id="A0A8J6NW58"/>
<dbReference type="EMBL" id="JACNIG010000094">
    <property type="protein sequence ID" value="MBC8430929.1"/>
    <property type="molecule type" value="Genomic_DNA"/>
</dbReference>
<protein>
    <recommendedName>
        <fullName evidence="3">DUF2284 domain-containing protein</fullName>
    </recommendedName>
</protein>
<dbReference type="Proteomes" id="UP000605201">
    <property type="component" value="Unassembled WGS sequence"/>
</dbReference>
<dbReference type="Pfam" id="PF10050">
    <property type="entry name" value="DUF2284"/>
    <property type="match status" value="1"/>
</dbReference>
<evidence type="ECO:0000313" key="1">
    <source>
        <dbReference type="EMBL" id="MBC8430929.1"/>
    </source>
</evidence>
<sequence>MVAETGFNSSPKTKGVLIRAKKPIELDRKMIKPVKDSPPISSKSREEVRSKEATMEDVLKKAYELGAEKAKIIGTETIVVEEWVRWKCLYGCPLYGKDAYHPPCAPDAESMEKVLKEYSKAILLNGPKGKAITKTAVRLEGEAYNMGYYKAFALTALSSNSANSSNAGAT</sequence>
<proteinExistence type="predicted"/>